<name>A0AAX4J888_9MICR</name>
<dbReference type="KEGG" id="vnx:VNE69_01104"/>
<organism evidence="2 3">
    <name type="scientific">Vairimorpha necatrix</name>
    <dbReference type="NCBI Taxonomy" id="6039"/>
    <lineage>
        <taxon>Eukaryota</taxon>
        <taxon>Fungi</taxon>
        <taxon>Fungi incertae sedis</taxon>
        <taxon>Microsporidia</taxon>
        <taxon>Nosematidae</taxon>
        <taxon>Vairimorpha</taxon>
    </lineage>
</organism>
<gene>
    <name evidence="2" type="ORF">VNE69_01104</name>
</gene>
<dbReference type="EMBL" id="CP142726">
    <property type="protein sequence ID" value="WUR02165.1"/>
    <property type="molecule type" value="Genomic_DNA"/>
</dbReference>
<dbReference type="RefSeq" id="XP_065328310.1">
    <property type="nucleotide sequence ID" value="XM_065472238.1"/>
</dbReference>
<feature type="coiled-coil region" evidence="1">
    <location>
        <begin position="340"/>
        <end position="367"/>
    </location>
</feature>
<reference evidence="2" key="1">
    <citation type="journal article" date="2024" name="BMC Genomics">
        <title>Functional annotation of a divergent genome using sequence and structure-based similarity.</title>
        <authorList>
            <person name="Svedberg D."/>
            <person name="Winiger R.R."/>
            <person name="Berg A."/>
            <person name="Sharma H."/>
            <person name="Tellgren-Roth C."/>
            <person name="Debrunner-Vossbrinck B.A."/>
            <person name="Vossbrinck C.R."/>
            <person name="Barandun J."/>
        </authorList>
    </citation>
    <scope>NUCLEOTIDE SEQUENCE</scope>
    <source>
        <strain evidence="2">Illinois isolate</strain>
    </source>
</reference>
<dbReference type="GeneID" id="90539969"/>
<dbReference type="AlphaFoldDB" id="A0AAX4J888"/>
<accession>A0AAX4J888</accession>
<dbReference type="Proteomes" id="UP001334084">
    <property type="component" value="Chromosome 1"/>
</dbReference>
<protein>
    <submittedName>
        <fullName evidence="2">Nuclear segregation protein BFR1-like</fullName>
    </submittedName>
</protein>
<evidence type="ECO:0000256" key="1">
    <source>
        <dbReference type="SAM" id="Coils"/>
    </source>
</evidence>
<feature type="coiled-coil region" evidence="1">
    <location>
        <begin position="17"/>
        <end position="85"/>
    </location>
</feature>
<feature type="coiled-coil region" evidence="1">
    <location>
        <begin position="126"/>
        <end position="281"/>
    </location>
</feature>
<proteinExistence type="predicted"/>
<keyword evidence="1" id="KW-0175">Coiled coil</keyword>
<sequence length="388" mass="45645">MEQTKPIPGTRPFKQQLIECRQDLKKADEQIRDFERKIDEVKKNDAKNSPKAPLLIKRKELGFLIKDLNIKKKDLFEKINQIKETYGDLATKQVETKGFISTESIEKRLREINLEMLKFPCNAQKSKSYEDEIKDLKSKKMNIENEKKKHDVLRQVQDQLKNLNSSLSQVYKELKIKNSEMAEILNSIKEIESQENTKNPVIEGYEKNIENLKIKKEEINKKIIINQDEIAKKREEHQEFLQKKAEAEAYEKRRSDILEKIKDLEIKKESLENEKDKCDASKFDSVIFYLEKKLGEKEEKITFPLDIVMSLSEFKVTIPSEKKQISSTICQLKEKKNLFLEKVEIRKEELKVEIENILENINKEKGLLSDIPVMEVKLPPFTTKSRSK</sequence>
<evidence type="ECO:0000313" key="2">
    <source>
        <dbReference type="EMBL" id="WUR02165.1"/>
    </source>
</evidence>
<keyword evidence="3" id="KW-1185">Reference proteome</keyword>
<evidence type="ECO:0000313" key="3">
    <source>
        <dbReference type="Proteomes" id="UP001334084"/>
    </source>
</evidence>